<feature type="compositionally biased region" description="Polar residues" evidence="5">
    <location>
        <begin position="137"/>
        <end position="147"/>
    </location>
</feature>
<evidence type="ECO:0000256" key="5">
    <source>
        <dbReference type="SAM" id="MobiDB-lite"/>
    </source>
</evidence>
<dbReference type="PANTHER" id="PTHR47636:SF1">
    <property type="entry name" value="TRANSCRIPTIONAL REGULATORY PROTEIN RCO1"/>
    <property type="match status" value="1"/>
</dbReference>
<dbReference type="InterPro" id="IPR052819">
    <property type="entry name" value="Chromatin_regulatory_protein"/>
</dbReference>
<dbReference type="eggNOG" id="KOG4299">
    <property type="taxonomic scope" value="Eukaryota"/>
</dbReference>
<dbReference type="InterPro" id="IPR001965">
    <property type="entry name" value="Znf_PHD"/>
</dbReference>
<evidence type="ECO:0000259" key="6">
    <source>
        <dbReference type="PROSITE" id="PS50016"/>
    </source>
</evidence>
<evidence type="ECO:0000256" key="3">
    <source>
        <dbReference type="ARBA" id="ARBA00022833"/>
    </source>
</evidence>
<evidence type="ECO:0000313" key="8">
    <source>
        <dbReference type="Proteomes" id="UP000019478"/>
    </source>
</evidence>
<keyword evidence="8" id="KW-1185">Reference proteome</keyword>
<feature type="region of interest" description="Disordered" evidence="5">
    <location>
        <begin position="563"/>
        <end position="625"/>
    </location>
</feature>
<feature type="compositionally biased region" description="Low complexity" evidence="5">
    <location>
        <begin position="577"/>
        <end position="593"/>
    </location>
</feature>
<feature type="domain" description="PHD-type" evidence="6">
    <location>
        <begin position="645"/>
        <end position="694"/>
    </location>
</feature>
<feature type="compositionally biased region" description="Low complexity" evidence="5">
    <location>
        <begin position="400"/>
        <end position="417"/>
    </location>
</feature>
<dbReference type="AlphaFoldDB" id="W9ZEX3"/>
<feature type="compositionally biased region" description="Low complexity" evidence="5">
    <location>
        <begin position="430"/>
        <end position="446"/>
    </location>
</feature>
<evidence type="ECO:0000256" key="1">
    <source>
        <dbReference type="ARBA" id="ARBA00022723"/>
    </source>
</evidence>
<keyword evidence="2 4" id="KW-0863">Zinc-finger</keyword>
<dbReference type="SMART" id="SM00249">
    <property type="entry name" value="PHD"/>
    <property type="match status" value="2"/>
</dbReference>
<dbReference type="EMBL" id="AMGY01000001">
    <property type="protein sequence ID" value="EXJ93054.1"/>
    <property type="molecule type" value="Genomic_DNA"/>
</dbReference>
<feature type="compositionally biased region" description="Basic residues" evidence="5">
    <location>
        <begin position="1"/>
        <end position="11"/>
    </location>
</feature>
<dbReference type="GO" id="GO:0032221">
    <property type="term" value="C:Rpd3S complex"/>
    <property type="evidence" value="ECO:0007669"/>
    <property type="project" value="TreeGrafter"/>
</dbReference>
<gene>
    <name evidence="7" type="ORF">A1O3_01610</name>
</gene>
<dbReference type="InterPro" id="IPR019786">
    <property type="entry name" value="Zinc_finger_PHD-type_CS"/>
</dbReference>
<dbReference type="SUPFAM" id="SSF57903">
    <property type="entry name" value="FYVE/PHD zinc finger"/>
    <property type="match status" value="2"/>
</dbReference>
<dbReference type="PROSITE" id="PS50016">
    <property type="entry name" value="ZF_PHD_2"/>
    <property type="match status" value="1"/>
</dbReference>
<dbReference type="RefSeq" id="XP_007729944.1">
    <property type="nucleotide sequence ID" value="XM_007731754.1"/>
</dbReference>
<keyword evidence="3" id="KW-0862">Zinc</keyword>
<dbReference type="Pfam" id="PF00628">
    <property type="entry name" value="PHD"/>
    <property type="match status" value="2"/>
</dbReference>
<reference evidence="7 8" key="1">
    <citation type="submission" date="2013-03" db="EMBL/GenBank/DDBJ databases">
        <title>The Genome Sequence of Capronia epimyces CBS 606.96.</title>
        <authorList>
            <consortium name="The Broad Institute Genomics Platform"/>
            <person name="Cuomo C."/>
            <person name="de Hoog S."/>
            <person name="Gorbushina A."/>
            <person name="Walker B."/>
            <person name="Young S.K."/>
            <person name="Zeng Q."/>
            <person name="Gargeya S."/>
            <person name="Fitzgerald M."/>
            <person name="Haas B."/>
            <person name="Abouelleil A."/>
            <person name="Allen A.W."/>
            <person name="Alvarado L."/>
            <person name="Arachchi H.M."/>
            <person name="Berlin A.M."/>
            <person name="Chapman S.B."/>
            <person name="Gainer-Dewar J."/>
            <person name="Goldberg J."/>
            <person name="Griggs A."/>
            <person name="Gujja S."/>
            <person name="Hansen M."/>
            <person name="Howarth C."/>
            <person name="Imamovic A."/>
            <person name="Ireland A."/>
            <person name="Larimer J."/>
            <person name="McCowan C."/>
            <person name="Murphy C."/>
            <person name="Pearson M."/>
            <person name="Poon T.W."/>
            <person name="Priest M."/>
            <person name="Roberts A."/>
            <person name="Saif S."/>
            <person name="Shea T."/>
            <person name="Sisk P."/>
            <person name="Sykes S."/>
            <person name="Wortman J."/>
            <person name="Nusbaum C."/>
            <person name="Birren B."/>
        </authorList>
    </citation>
    <scope>NUCLEOTIDE SEQUENCE [LARGE SCALE GENOMIC DNA]</scope>
    <source>
        <strain evidence="7 8">CBS 606.96</strain>
    </source>
</reference>
<comment type="caution">
    <text evidence="7">The sequence shown here is derived from an EMBL/GenBank/DDBJ whole genome shotgun (WGS) entry which is preliminary data.</text>
</comment>
<feature type="compositionally biased region" description="Polar residues" evidence="5">
    <location>
        <begin position="291"/>
        <end position="301"/>
    </location>
</feature>
<feature type="region of interest" description="Disordered" evidence="5">
    <location>
        <begin position="261"/>
        <end position="463"/>
    </location>
</feature>
<organism evidence="7 8">
    <name type="scientific">Capronia epimyces CBS 606.96</name>
    <dbReference type="NCBI Taxonomy" id="1182542"/>
    <lineage>
        <taxon>Eukaryota</taxon>
        <taxon>Fungi</taxon>
        <taxon>Dikarya</taxon>
        <taxon>Ascomycota</taxon>
        <taxon>Pezizomycotina</taxon>
        <taxon>Eurotiomycetes</taxon>
        <taxon>Chaetothyriomycetidae</taxon>
        <taxon>Chaetothyriales</taxon>
        <taxon>Herpotrichiellaceae</taxon>
        <taxon>Capronia</taxon>
    </lineage>
</organism>
<feature type="compositionally biased region" description="Low complexity" evidence="5">
    <location>
        <begin position="267"/>
        <end position="278"/>
    </location>
</feature>
<evidence type="ECO:0000313" key="7">
    <source>
        <dbReference type="EMBL" id="EXJ93054.1"/>
    </source>
</evidence>
<dbReference type="PANTHER" id="PTHR47636">
    <property type="entry name" value="TRANSCRIPTIONAL REGULATORY PROTEIN RCO1"/>
    <property type="match status" value="1"/>
</dbReference>
<dbReference type="InterPro" id="IPR011011">
    <property type="entry name" value="Znf_FYVE_PHD"/>
</dbReference>
<feature type="compositionally biased region" description="Polar residues" evidence="5">
    <location>
        <begin position="344"/>
        <end position="354"/>
    </location>
</feature>
<dbReference type="FunFam" id="3.30.40.10:FF:000748">
    <property type="entry name" value="PHD finger domain protein, putative"/>
    <property type="match status" value="1"/>
</dbReference>
<feature type="compositionally biased region" description="Basic and acidic residues" evidence="5">
    <location>
        <begin position="280"/>
        <end position="290"/>
    </location>
</feature>
<proteinExistence type="predicted"/>
<evidence type="ECO:0000256" key="4">
    <source>
        <dbReference type="PROSITE-ProRule" id="PRU00146"/>
    </source>
</evidence>
<name>W9ZEX3_9EURO</name>
<feature type="compositionally biased region" description="Low complexity" evidence="5">
    <location>
        <begin position="364"/>
        <end position="380"/>
    </location>
</feature>
<feature type="region of interest" description="Disordered" evidence="5">
    <location>
        <begin position="117"/>
        <end position="171"/>
    </location>
</feature>
<dbReference type="STRING" id="1182542.W9ZEX3"/>
<dbReference type="Proteomes" id="UP000019478">
    <property type="component" value="Unassembled WGS sequence"/>
</dbReference>
<dbReference type="InterPro" id="IPR013083">
    <property type="entry name" value="Znf_RING/FYVE/PHD"/>
</dbReference>
<feature type="region of interest" description="Disordered" evidence="5">
    <location>
        <begin position="1104"/>
        <end position="1124"/>
    </location>
</feature>
<dbReference type="OrthoDB" id="5876363at2759"/>
<feature type="compositionally biased region" description="Acidic residues" evidence="5">
    <location>
        <begin position="1108"/>
        <end position="1124"/>
    </location>
</feature>
<protein>
    <recommendedName>
        <fullName evidence="6">PHD-type domain-containing protein</fullName>
    </recommendedName>
</protein>
<accession>W9ZEX3</accession>
<sequence>MSTRSLRHRSSRLSSPATFGDKEAVPVPAEARSTRNGQQTSLDAWIEPTVRPAVPSFEDTRGLERAGVLENMQPLGAAPSQRLLQKLKLNYIRPSPRATPTQPEEIVTPAAEPERMELASSMESEILSDQPPEPAPQSKTTVISSPSRGRRARREVAEMPQEATASPSPVKLAFTPTSHLASKPVSIQEHLRQDRLRTHVELAVQEAQQKGKADLVPGLQRLREDARLIPELWNVLEGVIQQSSSPEQFKTFKRYIKHGVKKHRRSSQFSASPYQSSPHHYSDFSPRDHQQSYSNMDSTGSPDPHRRHISLFINGSQIRGSDRSAELPVSPSMVSRTRAVVNPSERSSQQAATASPQKRKRSRSVSSSSSLSSAKSLPLPDEFGGPLDRGQQGEGGTGSGRARAAGRRQATSRTAAGNRLRSTASAPNHPSASKQADSDAAPASKSASKKLKRPREGEADFDIDELAKRKKHFLDDSFHDYNTIPRPESNERESVHGHPDRPDSIERAPRPVIHPNRLMAPHTEPSSPVSAQAQLDQDLPIGSRHKRTYGEAEAEDVDIITPESSSPAPLLAPPAPGGAATATSRGATPRATRLQPTGKTRRSARVLVSPNKPKNGGITAGISRAGPGRDTAIGYGANSGAEDNDEFCASCGGEGKLLCCDGCPNSFHHACLEPPLDPEQEVDGEWYCPRCIARRSKQTSSPSGLLGLAIRRVDDIIPRAFALPLNIREYFEGVRTGDEGEYEEVGLPRTQNNAVKMNRAGFFEEPNYKETRDSKGNLILCYRCGQTSNGRDIIPCDYCPAKWHLDCINPPLAVPPRRRAGDKPGATWRCPLHVEHDLVAVGRQAEAAPGDLGRIPRLRKPKNAVPLDVQVARGFRNNGVIEVDLMKDESDFGKTKEVNMFGKVHRIPEKGIRLDFIDRVKKSWYEDQSFPRLLDAPKRIRNKNYRPDGAVLYHPPEATIVKIQEPEFWTGAAAIAIAETAKANAALRHRSLKEQQAVLHLAELSQQRIDGHSGDALADLTNQLVSEAPPEVVEAMQQSELDQLLQLQELINKRLAILGHETPMVSVGSSPASQDGELPQQTDFLANRGKGKIVNGDTINQYPYEEYSANDDGNDGDNEMETIT</sequence>
<dbReference type="GO" id="GO:0006357">
    <property type="term" value="P:regulation of transcription by RNA polymerase II"/>
    <property type="evidence" value="ECO:0007669"/>
    <property type="project" value="TreeGrafter"/>
</dbReference>
<dbReference type="GO" id="GO:0008270">
    <property type="term" value="F:zinc ion binding"/>
    <property type="evidence" value="ECO:0007669"/>
    <property type="project" value="UniProtKB-KW"/>
</dbReference>
<feature type="region of interest" description="Disordered" evidence="5">
    <location>
        <begin position="1"/>
        <end position="48"/>
    </location>
</feature>
<feature type="compositionally biased region" description="Basic and acidic residues" evidence="5">
    <location>
        <begin position="488"/>
        <end position="509"/>
    </location>
</feature>
<dbReference type="CDD" id="cd15535">
    <property type="entry name" value="PHD1_Rco1"/>
    <property type="match status" value="1"/>
</dbReference>
<evidence type="ECO:0000256" key="2">
    <source>
        <dbReference type="ARBA" id="ARBA00022771"/>
    </source>
</evidence>
<dbReference type="CDD" id="cd15534">
    <property type="entry name" value="PHD2_PHF12_Rco1"/>
    <property type="match status" value="1"/>
</dbReference>
<dbReference type="HOGENOM" id="CLU_001648_1_0_1"/>
<dbReference type="GeneID" id="19165744"/>
<dbReference type="InterPro" id="IPR019787">
    <property type="entry name" value="Znf_PHD-finger"/>
</dbReference>
<keyword evidence="1" id="KW-0479">Metal-binding</keyword>
<feature type="compositionally biased region" description="Polar residues" evidence="5">
    <location>
        <begin position="524"/>
        <end position="534"/>
    </location>
</feature>
<dbReference type="PROSITE" id="PS01359">
    <property type="entry name" value="ZF_PHD_1"/>
    <property type="match status" value="1"/>
</dbReference>
<dbReference type="Gene3D" id="3.30.40.10">
    <property type="entry name" value="Zinc/RING finger domain, C3HC4 (zinc finger)"/>
    <property type="match status" value="2"/>
</dbReference>
<feature type="region of interest" description="Disordered" evidence="5">
    <location>
        <begin position="478"/>
        <end position="534"/>
    </location>
</feature>